<dbReference type="Proteomes" id="UP000887564">
    <property type="component" value="Unplaced"/>
</dbReference>
<reference evidence="2" key="1">
    <citation type="submission" date="2022-11" db="UniProtKB">
        <authorList>
            <consortium name="WormBaseParasite"/>
        </authorList>
    </citation>
    <scope>IDENTIFICATION</scope>
</reference>
<name>A0A914RSB6_PAREQ</name>
<dbReference type="InterPro" id="IPR027417">
    <property type="entry name" value="P-loop_NTPase"/>
</dbReference>
<evidence type="ECO:0000313" key="2">
    <source>
        <dbReference type="WBParaSite" id="PEQ_0000919201-mRNA-1"/>
    </source>
</evidence>
<sequence length="52" mass="5924">MKERMNRGGGRGRESTKQLLRLFERGIGYHHQGLTAVERGAVEILFRRARGA</sequence>
<evidence type="ECO:0000313" key="1">
    <source>
        <dbReference type="Proteomes" id="UP000887564"/>
    </source>
</evidence>
<dbReference type="WBParaSite" id="PEQ_0000919201-mRNA-1">
    <property type="protein sequence ID" value="PEQ_0000919201-mRNA-1"/>
    <property type="gene ID" value="PEQ_0000919201"/>
</dbReference>
<accession>A0A914RSB6</accession>
<proteinExistence type="predicted"/>
<protein>
    <submittedName>
        <fullName evidence="2">Uncharacterized protein</fullName>
    </submittedName>
</protein>
<dbReference type="AlphaFoldDB" id="A0A914RSB6"/>
<keyword evidence="1" id="KW-1185">Reference proteome</keyword>
<dbReference type="Gene3D" id="3.40.50.300">
    <property type="entry name" value="P-loop containing nucleotide triphosphate hydrolases"/>
    <property type="match status" value="1"/>
</dbReference>
<organism evidence="1 2">
    <name type="scientific">Parascaris equorum</name>
    <name type="common">Equine roundworm</name>
    <dbReference type="NCBI Taxonomy" id="6256"/>
    <lineage>
        <taxon>Eukaryota</taxon>
        <taxon>Metazoa</taxon>
        <taxon>Ecdysozoa</taxon>
        <taxon>Nematoda</taxon>
        <taxon>Chromadorea</taxon>
        <taxon>Rhabditida</taxon>
        <taxon>Spirurina</taxon>
        <taxon>Ascaridomorpha</taxon>
        <taxon>Ascaridoidea</taxon>
        <taxon>Ascarididae</taxon>
        <taxon>Parascaris</taxon>
    </lineage>
</organism>